<dbReference type="RefSeq" id="WP_344075404.1">
    <property type="nucleotide sequence ID" value="NZ_BAAALS010000001.1"/>
</dbReference>
<comment type="caution">
    <text evidence="2">The sequence shown here is derived from an EMBL/GenBank/DDBJ whole genome shotgun (WGS) entry which is preliminary data.</text>
</comment>
<evidence type="ECO:0000313" key="2">
    <source>
        <dbReference type="EMBL" id="GAA1734243.1"/>
    </source>
</evidence>
<organism evidence="2 3">
    <name type="scientific">Luedemannella helvata</name>
    <dbReference type="NCBI Taxonomy" id="349315"/>
    <lineage>
        <taxon>Bacteria</taxon>
        <taxon>Bacillati</taxon>
        <taxon>Actinomycetota</taxon>
        <taxon>Actinomycetes</taxon>
        <taxon>Micromonosporales</taxon>
        <taxon>Micromonosporaceae</taxon>
        <taxon>Luedemannella</taxon>
    </lineage>
</organism>
<dbReference type="InterPro" id="IPR025164">
    <property type="entry name" value="Toastrack_DUF4097"/>
</dbReference>
<reference evidence="3" key="1">
    <citation type="journal article" date="2019" name="Int. J. Syst. Evol. Microbiol.">
        <title>The Global Catalogue of Microorganisms (GCM) 10K type strain sequencing project: providing services to taxonomists for standard genome sequencing and annotation.</title>
        <authorList>
            <consortium name="The Broad Institute Genomics Platform"/>
            <consortium name="The Broad Institute Genome Sequencing Center for Infectious Disease"/>
            <person name="Wu L."/>
            <person name="Ma J."/>
        </authorList>
    </citation>
    <scope>NUCLEOTIDE SEQUENCE [LARGE SCALE GENOMIC DNA]</scope>
    <source>
        <strain evidence="3">JCM 13249</strain>
    </source>
</reference>
<dbReference type="Pfam" id="PF13349">
    <property type="entry name" value="DUF4097"/>
    <property type="match status" value="1"/>
</dbReference>
<proteinExistence type="predicted"/>
<evidence type="ECO:0000313" key="3">
    <source>
        <dbReference type="Proteomes" id="UP001500655"/>
    </source>
</evidence>
<protein>
    <submittedName>
        <fullName evidence="2">DUF4097 family beta strand repeat-containing protein</fullName>
    </submittedName>
</protein>
<feature type="domain" description="DUF4097" evidence="1">
    <location>
        <begin position="56"/>
        <end position="263"/>
    </location>
</feature>
<evidence type="ECO:0000259" key="1">
    <source>
        <dbReference type="Pfam" id="PF13349"/>
    </source>
</evidence>
<dbReference type="EMBL" id="BAAALS010000001">
    <property type="protein sequence ID" value="GAA1734243.1"/>
    <property type="molecule type" value="Genomic_DNA"/>
</dbReference>
<dbReference type="Proteomes" id="UP001500655">
    <property type="component" value="Unassembled WGS sequence"/>
</dbReference>
<sequence>MTTRTIHEPQRLPLDGDVSRLDVWLAAGRLNVVGTDGPPSVTVKLVGRKGLTVSHENGELSVRHEIAPSRLRPIVGWWLFGGKRRYNADVTIAVPTTAAASLTLISGSLTASGLRDGVDADVISGSITLLGLGGRVRAKTVSGSVEALGVGGDLLMETVSGEIVLGDSSADRVKARTISGSVTCDLDNPKARDIRVDTTSGEIVVRVPENADLQVDLNATSGRVSSAFPQIASQGLPGARYARGRLGAGTGQLSAYAVSGNVSLLARPTEDFSEEDQA</sequence>
<accession>A0ABP4VPZ3</accession>
<gene>
    <name evidence="2" type="ORF">GCM10009681_00470</name>
</gene>
<name>A0ABP4VPZ3_9ACTN</name>
<keyword evidence="3" id="KW-1185">Reference proteome</keyword>